<reference evidence="1" key="1">
    <citation type="journal article" date="2021" name="Environ. Microbiol.">
        <title>Gene family expansions and transcriptome signatures uncover fungal adaptations to wood decay.</title>
        <authorList>
            <person name="Hage H."/>
            <person name="Miyauchi S."/>
            <person name="Viragh M."/>
            <person name="Drula E."/>
            <person name="Min B."/>
            <person name="Chaduli D."/>
            <person name="Navarro D."/>
            <person name="Favel A."/>
            <person name="Norest M."/>
            <person name="Lesage-Meessen L."/>
            <person name="Balint B."/>
            <person name="Merenyi Z."/>
            <person name="de Eugenio L."/>
            <person name="Morin E."/>
            <person name="Martinez A.T."/>
            <person name="Baldrian P."/>
            <person name="Stursova M."/>
            <person name="Martinez M.J."/>
            <person name="Novotny C."/>
            <person name="Magnuson J.K."/>
            <person name="Spatafora J.W."/>
            <person name="Maurice S."/>
            <person name="Pangilinan J."/>
            <person name="Andreopoulos W."/>
            <person name="LaButti K."/>
            <person name="Hundley H."/>
            <person name="Na H."/>
            <person name="Kuo A."/>
            <person name="Barry K."/>
            <person name="Lipzen A."/>
            <person name="Henrissat B."/>
            <person name="Riley R."/>
            <person name="Ahrendt S."/>
            <person name="Nagy L.G."/>
            <person name="Grigoriev I.V."/>
            <person name="Martin F."/>
            <person name="Rosso M.N."/>
        </authorList>
    </citation>
    <scope>NUCLEOTIDE SEQUENCE</scope>
    <source>
        <strain evidence="1">CBS 384.51</strain>
    </source>
</reference>
<comment type="caution">
    <text evidence="1">The sequence shown here is derived from an EMBL/GenBank/DDBJ whole genome shotgun (WGS) entry which is preliminary data.</text>
</comment>
<accession>A0ACB8U069</accession>
<evidence type="ECO:0000313" key="2">
    <source>
        <dbReference type="Proteomes" id="UP001055072"/>
    </source>
</evidence>
<sequence>MSQEISQLLSLITSSAKAIEAEFIASDSPAVPSLNSTDTHPLDFKSLKSVRDQLRTLDAACAQLRATLAPPIFTVFDRAQTAICDRVSLEVALSCKIADLLRDKPEGVHIDELGKAAGVHPGKLGSILRYLATTHIFQEVKEGVFANNRLSIQLLEETPGSSIVQFRVSEANRGACALLDTLLDPVRGPSYDAKDAAICKMRNWPKTWFDWHAETEEGAKVAQLFGRAMTGLGKAMSVQAAVTDYPWAQLVTGSTVCDIGSGVGTVALELAKAHPGLKLILQDMPSVLKYAENVYWPKECPQALQEKRVEFKALDFFEESPVPGCDVYFMKSIMHDWNDERCITILKNIRKVMRPDSKVLFNEYLLRPAIPHSMSSSAIDIAPAPLLSNGGVGRSRLYGLDIVVLGLCNSRERFLREYADIAEQAGLKLNGVWDAGDANTLEFVVA</sequence>
<keyword evidence="2" id="KW-1185">Reference proteome</keyword>
<keyword evidence="1" id="KW-0489">Methyltransferase</keyword>
<keyword evidence="1" id="KW-0808">Transferase</keyword>
<protein>
    <submittedName>
        <fullName evidence="1">S-adenosyl-L-methionine-dependent methyltransferase</fullName>
    </submittedName>
</protein>
<proteinExistence type="predicted"/>
<name>A0ACB8U069_9APHY</name>
<evidence type="ECO:0000313" key="1">
    <source>
        <dbReference type="EMBL" id="KAI0087631.1"/>
    </source>
</evidence>
<dbReference type="Proteomes" id="UP001055072">
    <property type="component" value="Unassembled WGS sequence"/>
</dbReference>
<gene>
    <name evidence="1" type="ORF">BDY19DRAFT_994941</name>
</gene>
<dbReference type="EMBL" id="MU274917">
    <property type="protein sequence ID" value="KAI0087631.1"/>
    <property type="molecule type" value="Genomic_DNA"/>
</dbReference>
<organism evidence="1 2">
    <name type="scientific">Irpex rosettiformis</name>
    <dbReference type="NCBI Taxonomy" id="378272"/>
    <lineage>
        <taxon>Eukaryota</taxon>
        <taxon>Fungi</taxon>
        <taxon>Dikarya</taxon>
        <taxon>Basidiomycota</taxon>
        <taxon>Agaricomycotina</taxon>
        <taxon>Agaricomycetes</taxon>
        <taxon>Polyporales</taxon>
        <taxon>Irpicaceae</taxon>
        <taxon>Irpex</taxon>
    </lineage>
</organism>